<name>A0ABS8TB25_DATST</name>
<accession>A0ABS8TB25</accession>
<reference evidence="2 3" key="1">
    <citation type="journal article" date="2021" name="BMC Genomics">
        <title>Datura genome reveals duplications of psychoactive alkaloid biosynthetic genes and high mutation rate following tissue culture.</title>
        <authorList>
            <person name="Rajewski A."/>
            <person name="Carter-House D."/>
            <person name="Stajich J."/>
            <person name="Litt A."/>
        </authorList>
    </citation>
    <scope>NUCLEOTIDE SEQUENCE [LARGE SCALE GENOMIC DNA]</scope>
    <source>
        <strain evidence="2">AR-01</strain>
    </source>
</reference>
<evidence type="ECO:0000256" key="1">
    <source>
        <dbReference type="SAM" id="MobiDB-lite"/>
    </source>
</evidence>
<feature type="non-terminal residue" evidence="2">
    <location>
        <position position="1"/>
    </location>
</feature>
<comment type="caution">
    <text evidence="2">The sequence shown here is derived from an EMBL/GenBank/DDBJ whole genome shotgun (WGS) entry which is preliminary data.</text>
</comment>
<organism evidence="2 3">
    <name type="scientific">Datura stramonium</name>
    <name type="common">Jimsonweed</name>
    <name type="synonym">Common thornapple</name>
    <dbReference type="NCBI Taxonomy" id="4076"/>
    <lineage>
        <taxon>Eukaryota</taxon>
        <taxon>Viridiplantae</taxon>
        <taxon>Streptophyta</taxon>
        <taxon>Embryophyta</taxon>
        <taxon>Tracheophyta</taxon>
        <taxon>Spermatophyta</taxon>
        <taxon>Magnoliopsida</taxon>
        <taxon>eudicotyledons</taxon>
        <taxon>Gunneridae</taxon>
        <taxon>Pentapetalae</taxon>
        <taxon>asterids</taxon>
        <taxon>lamiids</taxon>
        <taxon>Solanales</taxon>
        <taxon>Solanaceae</taxon>
        <taxon>Solanoideae</taxon>
        <taxon>Datureae</taxon>
        <taxon>Datura</taxon>
    </lineage>
</organism>
<dbReference type="EMBL" id="JACEIK010001299">
    <property type="protein sequence ID" value="MCD7468130.1"/>
    <property type="molecule type" value="Genomic_DNA"/>
</dbReference>
<keyword evidence="3" id="KW-1185">Reference proteome</keyword>
<gene>
    <name evidence="2" type="ORF">HAX54_005947</name>
</gene>
<evidence type="ECO:0000313" key="3">
    <source>
        <dbReference type="Proteomes" id="UP000823775"/>
    </source>
</evidence>
<evidence type="ECO:0000313" key="2">
    <source>
        <dbReference type="EMBL" id="MCD7468130.1"/>
    </source>
</evidence>
<protein>
    <submittedName>
        <fullName evidence="2">Uncharacterized protein</fullName>
    </submittedName>
</protein>
<proteinExistence type="predicted"/>
<sequence>KGSGVNIRARHRLRRRPGPEAKHTGGRTMLSARCLADASRLFPREMAGAPRPL</sequence>
<dbReference type="Proteomes" id="UP000823775">
    <property type="component" value="Unassembled WGS sequence"/>
</dbReference>
<feature type="region of interest" description="Disordered" evidence="1">
    <location>
        <begin position="1"/>
        <end position="27"/>
    </location>
</feature>